<dbReference type="InterPro" id="IPR004761">
    <property type="entry name" value="Spore_GerAB"/>
</dbReference>
<keyword evidence="5 8" id="KW-0812">Transmembrane</keyword>
<dbReference type="RefSeq" id="WP_153727614.1">
    <property type="nucleotide sequence ID" value="NZ_WJNH01000002.1"/>
</dbReference>
<dbReference type="Gene3D" id="1.20.1740.10">
    <property type="entry name" value="Amino acid/polyamine transporter I"/>
    <property type="match status" value="1"/>
</dbReference>
<dbReference type="PANTHER" id="PTHR34975">
    <property type="entry name" value="SPORE GERMINATION PROTEIN A2"/>
    <property type="match status" value="1"/>
</dbReference>
<feature type="transmembrane region" description="Helical" evidence="8">
    <location>
        <begin position="271"/>
        <end position="292"/>
    </location>
</feature>
<accession>A0A6G1X4D9</accession>
<comment type="caution">
    <text evidence="9">The sequence shown here is derived from an EMBL/GenBank/DDBJ whole genome shotgun (WGS) entry which is preliminary data.</text>
</comment>
<feature type="transmembrane region" description="Helical" evidence="8">
    <location>
        <begin position="186"/>
        <end position="207"/>
    </location>
</feature>
<sequence length="364" mass="42051">MGKHVPDYFKISPFLTFFLITAVQVGVGILSFQSIIVEPAGYDAWISIIIASIGVHILIFMMYKILNQEEHKDIFDIQTMLFGKWIGKSLGVITCVYFLLMSFVALRLYIEIIQVWMFPQISLLVVGTVFLLLVLYIINGGFKVIAGICFLGVVIPLYLILTLIFPLEFAYYDNLKPVLNHSVIELLLSAQKMTLSYLGFSTLFVYYPFLKEPKKTQKFAHFGVAFTTFLYVSTAIVSFLFYDEEQIKTVIWPTLGIWKIIEMPFVERFEYIGISSWTLVILPNITLTLWASSRGMKRMFNVNQRKTLIVYAIIIITVMLTVRGFDNIDKISELVTRFGFYYVFVYIPVLCIIHFIFQKVRESK</sequence>
<dbReference type="OrthoDB" id="2380240at2"/>
<proteinExistence type="inferred from homology"/>
<feature type="transmembrane region" description="Helical" evidence="8">
    <location>
        <begin position="219"/>
        <end position="242"/>
    </location>
</feature>
<dbReference type="GO" id="GO:0009847">
    <property type="term" value="P:spore germination"/>
    <property type="evidence" value="ECO:0007669"/>
    <property type="project" value="InterPro"/>
</dbReference>
<evidence type="ECO:0000256" key="8">
    <source>
        <dbReference type="SAM" id="Phobius"/>
    </source>
</evidence>
<feature type="transmembrane region" description="Helical" evidence="8">
    <location>
        <begin position="145"/>
        <end position="166"/>
    </location>
</feature>
<dbReference type="Pfam" id="PF03845">
    <property type="entry name" value="Spore_permease"/>
    <property type="match status" value="1"/>
</dbReference>
<evidence type="ECO:0000256" key="5">
    <source>
        <dbReference type="ARBA" id="ARBA00022692"/>
    </source>
</evidence>
<evidence type="ECO:0000256" key="2">
    <source>
        <dbReference type="ARBA" id="ARBA00007998"/>
    </source>
</evidence>
<evidence type="ECO:0000256" key="4">
    <source>
        <dbReference type="ARBA" id="ARBA00022544"/>
    </source>
</evidence>
<dbReference type="EMBL" id="WJNH01000002">
    <property type="protein sequence ID" value="MRG85698.1"/>
    <property type="molecule type" value="Genomic_DNA"/>
</dbReference>
<evidence type="ECO:0000256" key="3">
    <source>
        <dbReference type="ARBA" id="ARBA00022448"/>
    </source>
</evidence>
<feature type="transmembrane region" description="Helical" evidence="8">
    <location>
        <begin position="44"/>
        <end position="63"/>
    </location>
</feature>
<feature type="transmembrane region" description="Helical" evidence="8">
    <location>
        <begin position="90"/>
        <end position="110"/>
    </location>
</feature>
<comment type="similarity">
    <text evidence="2">Belongs to the amino acid-polyamine-organocation (APC) superfamily. Spore germination protein (SGP) (TC 2.A.3.9) family.</text>
</comment>
<reference evidence="9 10" key="1">
    <citation type="submission" date="2019-11" db="EMBL/GenBank/DDBJ databases">
        <authorList>
            <person name="Li J."/>
        </authorList>
    </citation>
    <scope>NUCLEOTIDE SEQUENCE [LARGE SCALE GENOMIC DNA]</scope>
    <source>
        <strain evidence="9 10">J4</strain>
    </source>
</reference>
<keyword evidence="3" id="KW-0813">Transport</keyword>
<dbReference type="AlphaFoldDB" id="A0A6G1X4D9"/>
<keyword evidence="10" id="KW-1185">Reference proteome</keyword>
<protein>
    <submittedName>
        <fullName evidence="9">GerAB/ArcD/ProY family transporter</fullName>
    </submittedName>
</protein>
<evidence type="ECO:0000256" key="1">
    <source>
        <dbReference type="ARBA" id="ARBA00004141"/>
    </source>
</evidence>
<feature type="transmembrane region" description="Helical" evidence="8">
    <location>
        <begin position="116"/>
        <end position="138"/>
    </location>
</feature>
<feature type="transmembrane region" description="Helical" evidence="8">
    <location>
        <begin position="338"/>
        <end position="357"/>
    </location>
</feature>
<evidence type="ECO:0000313" key="10">
    <source>
        <dbReference type="Proteomes" id="UP000480185"/>
    </source>
</evidence>
<evidence type="ECO:0000313" key="9">
    <source>
        <dbReference type="EMBL" id="MRG85698.1"/>
    </source>
</evidence>
<name>A0A6G1X4D9_9BACI</name>
<evidence type="ECO:0000256" key="6">
    <source>
        <dbReference type="ARBA" id="ARBA00022989"/>
    </source>
</evidence>
<dbReference type="Proteomes" id="UP000480185">
    <property type="component" value="Unassembled WGS sequence"/>
</dbReference>
<dbReference type="GO" id="GO:0016020">
    <property type="term" value="C:membrane"/>
    <property type="evidence" value="ECO:0007669"/>
    <property type="project" value="UniProtKB-SubCell"/>
</dbReference>
<feature type="transmembrane region" description="Helical" evidence="8">
    <location>
        <begin position="12"/>
        <end position="32"/>
    </location>
</feature>
<dbReference type="PANTHER" id="PTHR34975:SF2">
    <property type="entry name" value="SPORE GERMINATION PROTEIN A2"/>
    <property type="match status" value="1"/>
</dbReference>
<dbReference type="NCBIfam" id="TIGR00912">
    <property type="entry name" value="2A0309"/>
    <property type="match status" value="1"/>
</dbReference>
<evidence type="ECO:0000256" key="7">
    <source>
        <dbReference type="ARBA" id="ARBA00023136"/>
    </source>
</evidence>
<comment type="subcellular location">
    <subcellularLocation>
        <location evidence="1">Membrane</location>
        <topology evidence="1">Multi-pass membrane protein</topology>
    </subcellularLocation>
</comment>
<feature type="transmembrane region" description="Helical" evidence="8">
    <location>
        <begin position="308"/>
        <end position="326"/>
    </location>
</feature>
<gene>
    <name evidence="9" type="ORF">GH754_05035</name>
</gene>
<keyword evidence="6 8" id="KW-1133">Transmembrane helix</keyword>
<keyword evidence="7 8" id="KW-0472">Membrane</keyword>
<keyword evidence="4" id="KW-0309">Germination</keyword>
<organism evidence="9 10">
    <name type="scientific">Salinibacillus xinjiangensis</name>
    <dbReference type="NCBI Taxonomy" id="1229268"/>
    <lineage>
        <taxon>Bacteria</taxon>
        <taxon>Bacillati</taxon>
        <taxon>Bacillota</taxon>
        <taxon>Bacilli</taxon>
        <taxon>Bacillales</taxon>
        <taxon>Bacillaceae</taxon>
        <taxon>Salinibacillus</taxon>
    </lineage>
</organism>